<proteinExistence type="predicted"/>
<dbReference type="SUPFAM" id="SSF52540">
    <property type="entry name" value="P-loop containing nucleoside triphosphate hydrolases"/>
    <property type="match status" value="1"/>
</dbReference>
<dbReference type="OrthoDB" id="419058at2"/>
<name>A0A365H724_9ACTN</name>
<dbReference type="InterPro" id="IPR007111">
    <property type="entry name" value="NACHT_NTPase"/>
</dbReference>
<feature type="transmembrane region" description="Helical" evidence="1">
    <location>
        <begin position="555"/>
        <end position="575"/>
    </location>
</feature>
<feature type="domain" description="NACHT" evidence="2">
    <location>
        <begin position="157"/>
        <end position="316"/>
    </location>
</feature>
<evidence type="ECO:0000256" key="1">
    <source>
        <dbReference type="SAM" id="Phobius"/>
    </source>
</evidence>
<dbReference type="InterPro" id="IPR027417">
    <property type="entry name" value="P-loop_NTPase"/>
</dbReference>
<organism evidence="3 4">
    <name type="scientific">Actinomadura craniellae</name>
    <dbReference type="NCBI Taxonomy" id="2231787"/>
    <lineage>
        <taxon>Bacteria</taxon>
        <taxon>Bacillati</taxon>
        <taxon>Actinomycetota</taxon>
        <taxon>Actinomycetes</taxon>
        <taxon>Streptosporangiales</taxon>
        <taxon>Thermomonosporaceae</taxon>
        <taxon>Actinomadura</taxon>
    </lineage>
</organism>
<evidence type="ECO:0000313" key="3">
    <source>
        <dbReference type="EMBL" id="RAY14818.1"/>
    </source>
</evidence>
<dbReference type="Pfam" id="PF05729">
    <property type="entry name" value="NACHT"/>
    <property type="match status" value="1"/>
</dbReference>
<feature type="transmembrane region" description="Helical" evidence="1">
    <location>
        <begin position="530"/>
        <end position="549"/>
    </location>
</feature>
<keyword evidence="1" id="KW-0812">Transmembrane</keyword>
<feature type="transmembrane region" description="Helical" evidence="1">
    <location>
        <begin position="615"/>
        <end position="638"/>
    </location>
</feature>
<gene>
    <name evidence="3" type="ORF">DPM19_13915</name>
</gene>
<keyword evidence="1" id="KW-1133">Transmembrane helix</keyword>
<keyword evidence="4" id="KW-1185">Reference proteome</keyword>
<feature type="transmembrane region" description="Helical" evidence="1">
    <location>
        <begin position="43"/>
        <end position="67"/>
    </location>
</feature>
<evidence type="ECO:0000313" key="4">
    <source>
        <dbReference type="Proteomes" id="UP000251891"/>
    </source>
</evidence>
<sequence length="741" mass="78440">MAGRRKARGARWRTAVLVAGLVALVGLPAWVAATGLRGDPAAAGTAAGVAATVLAVPVLAVGLWTWWRRTAGPRPVPVGEEVARVRETLAVLVARQWDGEALIRSLDDPAPIPVRWRVTGRPELLDHPANLTPGVLVSASGGDIAGLVAEFRRLERRRLVVLGGPGTGKTTLAVQLVRELLATRAEESEPVPVLVSAAGWDTGRFPRLRDWLADHLALEYPELRAPGLGPDMPEVLVERGHVLPVLDGLDELPEPAQAAMITALNGSLGTGQLVLTSRTGEFARALEAAGDALTSALVVEPDPLTPETAAAYLERCLPPRPAPAWERVLAALRTPDGQAATLAGLVTTPLNLWLLRTVYITRRADPAPLLDGTRFPGLPALRAHLLGQLIPALIAARAGEEDFARAFPHCREPAEVRRGLGYLARHLTDQGTRDFAWWRLARTVHGRWGLRFRGGLAAGRGTALAVGLGAALMVVPNGVGAALLAGAVAGAVAGLPAAVVVGFMMPGWAWEPPGFADLRLRERLIPLLRVLREEVGILLVVGLVIGFAVGHWSAAGAGAGVVLGLWAGGGAGLVIRLISGFVSWSEAPVTAERISTPLASWRADRTLNLLRAGSGLLGSVLVIAVTIGVMAAAVGAWGRGSDPLLLAGLVMGFMSGLPVGLRGAWSSGFGRGRHHAWWAYQLVTRRLARQGLLPRRLMPFLDEAHRLGLLRAVGPVYQFRHADLQDYLAETYLPGRERSSG</sequence>
<dbReference type="Proteomes" id="UP000251891">
    <property type="component" value="Unassembled WGS sequence"/>
</dbReference>
<protein>
    <recommendedName>
        <fullName evidence="2">NACHT domain-containing protein</fullName>
    </recommendedName>
</protein>
<keyword evidence="1" id="KW-0472">Membrane</keyword>
<feature type="transmembrane region" description="Helical" evidence="1">
    <location>
        <begin position="457"/>
        <end position="475"/>
    </location>
</feature>
<dbReference type="Gene3D" id="3.40.50.300">
    <property type="entry name" value="P-loop containing nucleotide triphosphate hydrolases"/>
    <property type="match status" value="1"/>
</dbReference>
<dbReference type="EMBL" id="QLYX01000005">
    <property type="protein sequence ID" value="RAY14818.1"/>
    <property type="molecule type" value="Genomic_DNA"/>
</dbReference>
<comment type="caution">
    <text evidence="3">The sequence shown here is derived from an EMBL/GenBank/DDBJ whole genome shotgun (WGS) entry which is preliminary data.</text>
</comment>
<accession>A0A365H724</accession>
<dbReference type="RefSeq" id="WP_111867187.1">
    <property type="nucleotide sequence ID" value="NZ_QLYX01000005.1"/>
</dbReference>
<evidence type="ECO:0000259" key="2">
    <source>
        <dbReference type="Pfam" id="PF05729"/>
    </source>
</evidence>
<dbReference type="AlphaFoldDB" id="A0A365H724"/>
<feature type="transmembrane region" description="Helical" evidence="1">
    <location>
        <begin position="644"/>
        <end position="665"/>
    </location>
</feature>
<feature type="transmembrane region" description="Helical" evidence="1">
    <location>
        <begin position="481"/>
        <end position="509"/>
    </location>
</feature>
<reference evidence="3 4" key="1">
    <citation type="submission" date="2018-06" db="EMBL/GenBank/DDBJ databases">
        <title>Actinomadura craniellae sp. nov. isolated from marine sponge Craniella sp.</title>
        <authorList>
            <person name="Li L."/>
            <person name="Xu Q.H."/>
            <person name="Lin H.W."/>
            <person name="Lu Y.H."/>
        </authorList>
    </citation>
    <scope>NUCLEOTIDE SEQUENCE [LARGE SCALE GENOMIC DNA]</scope>
    <source>
        <strain evidence="3 4">LHW63021</strain>
    </source>
</reference>